<evidence type="ECO:0000256" key="1">
    <source>
        <dbReference type="SAM" id="SignalP"/>
    </source>
</evidence>
<gene>
    <name evidence="2" type="ORF">H9761_02385</name>
</gene>
<reference evidence="2" key="2">
    <citation type="submission" date="2021-04" db="EMBL/GenBank/DDBJ databases">
        <authorList>
            <person name="Gilroy R."/>
        </authorList>
    </citation>
    <scope>NUCLEOTIDE SEQUENCE</scope>
    <source>
        <strain evidence="2">USAMLcec2-132</strain>
    </source>
</reference>
<keyword evidence="1" id="KW-0732">Signal</keyword>
<evidence type="ECO:0000313" key="3">
    <source>
        <dbReference type="Proteomes" id="UP000823891"/>
    </source>
</evidence>
<comment type="caution">
    <text evidence="2">The sequence shown here is derived from an EMBL/GenBank/DDBJ whole genome shotgun (WGS) entry which is preliminary data.</text>
</comment>
<sequence length="537" mass="60985">MKMKKGLSYLLCIACFSGLLMACSDSGVENGGDQTAQTEETAAEEVDSNLNLDGFPIVNETITLTAYGQRDQNQAAWDEMFVFQEYEKMTNILMDFQEVPADGFAENKQLVFASNELPDVFLRAAITANEISTYGVGSGQLMVLDDLIEQYAPNISKIFEEYPNIRQACTASDGHIYTLPTVDISATGKMDFKQWINTKWLDELGLEIPTTLEEFKEVLIAFRDQDPNGNGEQDEIPLGLRDPNTVYQLGGPFGLGYQMRDTYNIDENGTVHNWLCDDAFKEYLIYLNDLYEEKLIWQEYYKNDRPAWRSNLAAELYGAMYMPYSDVFLNCEQDYSGYEPLIGPTGEKYWSDATSGATIGAYALSNTCSDPEAAIRWVDYFYGEEGSIFFTFGEEGTHYYRDENGNLRFNDEILNAEEGFMTALGKITMVPGLGYPSVLTDETDRVVASDRTKEAAKILEPYLPEAFYAKPSVKPEDMDRVVAIEQDLTTYRDEAVTKFIIGEWEFDMWEEYCQTLEQIGIRELEEIYQRALDAQKS</sequence>
<proteinExistence type="predicted"/>
<feature type="signal peptide" evidence="1">
    <location>
        <begin position="1"/>
        <end position="22"/>
    </location>
</feature>
<dbReference type="Gene3D" id="3.40.190.10">
    <property type="entry name" value="Periplasmic binding protein-like II"/>
    <property type="match status" value="2"/>
</dbReference>
<name>A0A9D2NE41_9FIRM</name>
<dbReference type="PROSITE" id="PS51257">
    <property type="entry name" value="PROKAR_LIPOPROTEIN"/>
    <property type="match status" value="1"/>
</dbReference>
<feature type="chain" id="PRO_5038408978" evidence="1">
    <location>
        <begin position="23"/>
        <end position="537"/>
    </location>
</feature>
<dbReference type="SUPFAM" id="SSF53850">
    <property type="entry name" value="Periplasmic binding protein-like II"/>
    <property type="match status" value="1"/>
</dbReference>
<dbReference type="EMBL" id="DWWS01000013">
    <property type="protein sequence ID" value="HJC22536.1"/>
    <property type="molecule type" value="Genomic_DNA"/>
</dbReference>
<protein>
    <submittedName>
        <fullName evidence="2">Extracellular solute-binding protein</fullName>
    </submittedName>
</protein>
<dbReference type="AlphaFoldDB" id="A0A9D2NE41"/>
<organism evidence="2 3">
    <name type="scientific">Candidatus Eisenbergiella merdavium</name>
    <dbReference type="NCBI Taxonomy" id="2838551"/>
    <lineage>
        <taxon>Bacteria</taxon>
        <taxon>Bacillati</taxon>
        <taxon>Bacillota</taxon>
        <taxon>Clostridia</taxon>
        <taxon>Lachnospirales</taxon>
        <taxon>Lachnospiraceae</taxon>
        <taxon>Eisenbergiella</taxon>
    </lineage>
</organism>
<dbReference type="PANTHER" id="PTHR43649:SF12">
    <property type="entry name" value="DIACETYLCHITOBIOSE BINDING PROTEIN DASA"/>
    <property type="match status" value="1"/>
</dbReference>
<evidence type="ECO:0000313" key="2">
    <source>
        <dbReference type="EMBL" id="HJC22536.1"/>
    </source>
</evidence>
<dbReference type="InterPro" id="IPR006059">
    <property type="entry name" value="SBP"/>
</dbReference>
<dbReference type="Proteomes" id="UP000823891">
    <property type="component" value="Unassembled WGS sequence"/>
</dbReference>
<dbReference type="Pfam" id="PF01547">
    <property type="entry name" value="SBP_bac_1"/>
    <property type="match status" value="1"/>
</dbReference>
<dbReference type="PANTHER" id="PTHR43649">
    <property type="entry name" value="ARABINOSE-BINDING PROTEIN-RELATED"/>
    <property type="match status" value="1"/>
</dbReference>
<reference evidence="2" key="1">
    <citation type="journal article" date="2021" name="PeerJ">
        <title>Extensive microbial diversity within the chicken gut microbiome revealed by metagenomics and culture.</title>
        <authorList>
            <person name="Gilroy R."/>
            <person name="Ravi A."/>
            <person name="Getino M."/>
            <person name="Pursley I."/>
            <person name="Horton D.L."/>
            <person name="Alikhan N.F."/>
            <person name="Baker D."/>
            <person name="Gharbi K."/>
            <person name="Hall N."/>
            <person name="Watson M."/>
            <person name="Adriaenssens E.M."/>
            <person name="Foster-Nyarko E."/>
            <person name="Jarju S."/>
            <person name="Secka A."/>
            <person name="Antonio M."/>
            <person name="Oren A."/>
            <person name="Chaudhuri R.R."/>
            <person name="La Ragione R."/>
            <person name="Hildebrand F."/>
            <person name="Pallen M.J."/>
        </authorList>
    </citation>
    <scope>NUCLEOTIDE SEQUENCE</scope>
    <source>
        <strain evidence="2">USAMLcec2-132</strain>
    </source>
</reference>
<accession>A0A9D2NE41</accession>
<dbReference type="InterPro" id="IPR050490">
    <property type="entry name" value="Bact_solute-bd_prot1"/>
</dbReference>